<evidence type="ECO:0000313" key="8">
    <source>
        <dbReference type="EMBL" id="QLG73600.1"/>
    </source>
</evidence>
<feature type="transmembrane region" description="Helical" evidence="6">
    <location>
        <begin position="46"/>
        <end position="66"/>
    </location>
</feature>
<proteinExistence type="inferred from homology"/>
<dbReference type="EMBL" id="CP058609">
    <property type="protein sequence ID" value="QLG73600.1"/>
    <property type="molecule type" value="Genomic_DNA"/>
</dbReference>
<dbReference type="OrthoDB" id="10267969at2759"/>
<evidence type="ECO:0000256" key="4">
    <source>
        <dbReference type="ARBA" id="ARBA00022989"/>
    </source>
</evidence>
<feature type="region of interest" description="Disordered" evidence="7">
    <location>
        <begin position="128"/>
        <end position="147"/>
    </location>
</feature>
<dbReference type="InterPro" id="IPR007248">
    <property type="entry name" value="Mpv17_PMP22"/>
</dbReference>
<feature type="transmembrane region" description="Helical" evidence="6">
    <location>
        <begin position="189"/>
        <end position="210"/>
    </location>
</feature>
<name>A0A7H9B4S5_ZYGMR</name>
<feature type="transmembrane region" description="Helical" evidence="6">
    <location>
        <begin position="235"/>
        <end position="253"/>
    </location>
</feature>
<protein>
    <submittedName>
        <fullName evidence="8">Uncharacterized protein</fullName>
    </submittedName>
</protein>
<gene>
    <name evidence="8" type="ORF">HG535_0F01100</name>
</gene>
<dbReference type="GeneID" id="59237359"/>
<dbReference type="Pfam" id="PF04117">
    <property type="entry name" value="Mpv17_PMP22"/>
    <property type="match status" value="1"/>
</dbReference>
<evidence type="ECO:0000256" key="3">
    <source>
        <dbReference type="ARBA" id="ARBA00022692"/>
    </source>
</evidence>
<dbReference type="PANTHER" id="PTHR11266:SF50">
    <property type="entry name" value="VACUOLAR MEMBRANE PROTEIN YOR292C"/>
    <property type="match status" value="1"/>
</dbReference>
<reference evidence="8 9" key="1">
    <citation type="submission" date="2020-07" db="EMBL/GenBank/DDBJ databases">
        <title>The yeast mating-type switching endonuclease HO is a domesticated member of an unorthodox homing genetic element family.</title>
        <authorList>
            <person name="Coughlan A.Y."/>
            <person name="Lombardi L."/>
            <person name="Braun-Galleani S."/>
            <person name="Martos A.R."/>
            <person name="Galeote V."/>
            <person name="Bigey F."/>
            <person name="Dequin S."/>
            <person name="Byrne K.P."/>
            <person name="Wolfe K.H."/>
        </authorList>
    </citation>
    <scope>NUCLEOTIDE SEQUENCE [LARGE SCALE GENOMIC DNA]</scope>
    <source>
        <strain evidence="8 9">NRRL Y-6702</strain>
    </source>
</reference>
<dbReference type="GO" id="GO:0005739">
    <property type="term" value="C:mitochondrion"/>
    <property type="evidence" value="ECO:0007669"/>
    <property type="project" value="TreeGrafter"/>
</dbReference>
<keyword evidence="9" id="KW-1185">Reference proteome</keyword>
<evidence type="ECO:0000256" key="6">
    <source>
        <dbReference type="RuleBase" id="RU363053"/>
    </source>
</evidence>
<evidence type="ECO:0000256" key="7">
    <source>
        <dbReference type="SAM" id="MobiDB-lite"/>
    </source>
</evidence>
<dbReference type="RefSeq" id="XP_037145326.1">
    <property type="nucleotide sequence ID" value="XM_037289431.1"/>
</dbReference>
<comment type="subcellular location">
    <subcellularLocation>
        <location evidence="1">Membrane</location>
        <topology evidence="1">Multi-pass membrane protein</topology>
    </subcellularLocation>
</comment>
<evidence type="ECO:0000256" key="1">
    <source>
        <dbReference type="ARBA" id="ARBA00004141"/>
    </source>
</evidence>
<evidence type="ECO:0000313" key="9">
    <source>
        <dbReference type="Proteomes" id="UP000509704"/>
    </source>
</evidence>
<comment type="similarity">
    <text evidence="2 6">Belongs to the peroxisomal membrane protein PXMP2/4 family.</text>
</comment>
<evidence type="ECO:0000256" key="5">
    <source>
        <dbReference type="ARBA" id="ARBA00023136"/>
    </source>
</evidence>
<organism evidence="8 9">
    <name type="scientific">Zygotorulaspora mrakii</name>
    <name type="common">Zygosaccharomyces mrakii</name>
    <dbReference type="NCBI Taxonomy" id="42260"/>
    <lineage>
        <taxon>Eukaryota</taxon>
        <taxon>Fungi</taxon>
        <taxon>Dikarya</taxon>
        <taxon>Ascomycota</taxon>
        <taxon>Saccharomycotina</taxon>
        <taxon>Saccharomycetes</taxon>
        <taxon>Saccharomycetales</taxon>
        <taxon>Saccharomycetaceae</taxon>
        <taxon>Zygotorulaspora</taxon>
    </lineage>
</organism>
<accession>A0A7H9B4S5</accession>
<evidence type="ECO:0000256" key="2">
    <source>
        <dbReference type="ARBA" id="ARBA00006824"/>
    </source>
</evidence>
<keyword evidence="5 6" id="KW-0472">Membrane</keyword>
<keyword evidence="4 6" id="KW-1133">Transmembrane helix</keyword>
<feature type="transmembrane region" description="Helical" evidence="6">
    <location>
        <begin position="72"/>
        <end position="93"/>
    </location>
</feature>
<keyword evidence="3 6" id="KW-0812">Transmembrane</keyword>
<dbReference type="AlphaFoldDB" id="A0A7H9B4S5"/>
<sequence>MSLRLFDRDQIDVTFEETTASSTRLRKWLDGVLDDVTHMRIYNVSVIHWALLVVWLSLLLSFATVYGRLYSASALVATLCANVLLFGVSDIMAQTIQSFLSHRIDPLSRAFDTPFFISGLGDELGFTRSGDEDEEVQSDHDYTDGDEDDNLSVFNDYGSPMSNRAIANINSSADLYDAPDAPESHIFAFYRWICFMFWGFIISFFQVPWYKFLNFFYTEDPSIIQVLERVLSDQLLYSPISLYCFFMYSNYVTESGDAATFDKKIQRLFISTLGCNYLVWPMVQMINFSIVPKHLQVPFSSSVGILWNCFLSMRNASEPS</sequence>
<dbReference type="PANTHER" id="PTHR11266">
    <property type="entry name" value="PEROXISOMAL MEMBRANE PROTEIN 2, PXMP2 MPV17"/>
    <property type="match status" value="1"/>
</dbReference>
<dbReference type="GO" id="GO:0016020">
    <property type="term" value="C:membrane"/>
    <property type="evidence" value="ECO:0007669"/>
    <property type="project" value="UniProtKB-SubCell"/>
</dbReference>
<dbReference type="Proteomes" id="UP000509704">
    <property type="component" value="Chromosome 6"/>
</dbReference>
<dbReference type="KEGG" id="zmk:HG535_0F01100"/>
<feature type="transmembrane region" description="Helical" evidence="6">
    <location>
        <begin position="265"/>
        <end position="283"/>
    </location>
</feature>